<dbReference type="EMBL" id="CM051400">
    <property type="protein sequence ID" value="KAJ4714687.1"/>
    <property type="molecule type" value="Genomic_DNA"/>
</dbReference>
<sequence length="72" mass="8343">MFGRSRFLSFPTVIGAVICGNDLKGLFVALELFRGRQYLDPRLMSTGKRNFRKRQLQRSLMQTQVSRIPLPQ</sequence>
<keyword evidence="2" id="KW-1185">Reference proteome</keyword>
<organism evidence="1 2">
    <name type="scientific">Melia azedarach</name>
    <name type="common">Chinaberry tree</name>
    <dbReference type="NCBI Taxonomy" id="155640"/>
    <lineage>
        <taxon>Eukaryota</taxon>
        <taxon>Viridiplantae</taxon>
        <taxon>Streptophyta</taxon>
        <taxon>Embryophyta</taxon>
        <taxon>Tracheophyta</taxon>
        <taxon>Spermatophyta</taxon>
        <taxon>Magnoliopsida</taxon>
        <taxon>eudicotyledons</taxon>
        <taxon>Gunneridae</taxon>
        <taxon>Pentapetalae</taxon>
        <taxon>rosids</taxon>
        <taxon>malvids</taxon>
        <taxon>Sapindales</taxon>
        <taxon>Meliaceae</taxon>
        <taxon>Melia</taxon>
    </lineage>
</organism>
<dbReference type="Proteomes" id="UP001164539">
    <property type="component" value="Chromosome 7"/>
</dbReference>
<evidence type="ECO:0000313" key="2">
    <source>
        <dbReference type="Proteomes" id="UP001164539"/>
    </source>
</evidence>
<name>A0ACC1XUU8_MELAZ</name>
<reference evidence="1 2" key="1">
    <citation type="journal article" date="2023" name="Science">
        <title>Complex scaffold remodeling in plant triterpene biosynthesis.</title>
        <authorList>
            <person name="De La Pena R."/>
            <person name="Hodgson H."/>
            <person name="Liu J.C."/>
            <person name="Stephenson M.J."/>
            <person name="Martin A.C."/>
            <person name="Owen C."/>
            <person name="Harkess A."/>
            <person name="Leebens-Mack J."/>
            <person name="Jimenez L.E."/>
            <person name="Osbourn A."/>
            <person name="Sattely E.S."/>
        </authorList>
    </citation>
    <scope>NUCLEOTIDE SEQUENCE [LARGE SCALE GENOMIC DNA]</scope>
    <source>
        <strain evidence="2">cv. JPN11</strain>
        <tissue evidence="1">Leaf</tissue>
    </source>
</reference>
<gene>
    <name evidence="1" type="ORF">OWV82_013137</name>
</gene>
<comment type="caution">
    <text evidence="1">The sequence shown here is derived from an EMBL/GenBank/DDBJ whole genome shotgun (WGS) entry which is preliminary data.</text>
</comment>
<protein>
    <submittedName>
        <fullName evidence="1">Uncharacterized protein</fullName>
    </submittedName>
</protein>
<accession>A0ACC1XUU8</accession>
<proteinExistence type="predicted"/>
<evidence type="ECO:0000313" key="1">
    <source>
        <dbReference type="EMBL" id="KAJ4714687.1"/>
    </source>
</evidence>